<dbReference type="InterPro" id="IPR001944">
    <property type="entry name" value="Glycoside_Hdrlase_35"/>
</dbReference>
<dbReference type="SUPFAM" id="SSF51445">
    <property type="entry name" value="(Trans)glycosidases"/>
    <property type="match status" value="1"/>
</dbReference>
<feature type="domain" description="Glycoside hydrolase 35 catalytic" evidence="3">
    <location>
        <begin position="285"/>
        <end position="392"/>
    </location>
</feature>
<dbReference type="EMBL" id="CP043028">
    <property type="protein sequence ID" value="QFJ53840.1"/>
    <property type="molecule type" value="Genomic_DNA"/>
</dbReference>
<dbReference type="RefSeq" id="WP_151622336.1">
    <property type="nucleotide sequence ID" value="NZ_CP043028.1"/>
</dbReference>
<name>A0A5P6VN41_PSEXY</name>
<protein>
    <submittedName>
        <fullName evidence="4">Beta-galactosidase</fullName>
    </submittedName>
</protein>
<dbReference type="Gene3D" id="3.20.20.80">
    <property type="entry name" value="Glycosidases"/>
    <property type="match status" value="1"/>
</dbReference>
<dbReference type="InterPro" id="IPR017853">
    <property type="entry name" value="GH"/>
</dbReference>
<sequence length="718" mass="81383">MEHKLNFTRARQQEIHRLSEKFFGVNPAGKELGFTNYYMTVDGKPFFGISGECHFSRVSENQWEDTILKMKAGGINVISTYIFWNHHEEIEGKFRFDGQRNLRKFVELCRKYGMYVIIRIGPFDHGEMRNGGLPDWLYGKPFEVRSVNEGFLHHVRLLYHAISEQVSGLLYKDGGPIIGAQLDNEYMHSAAPWEMTTGVSNEWTNGGADGEDYMLELKKIAIEEGIITPFYTCTGWGGAATPTKEMLPLWGGYAFWPWMFYGNPEYQHPATPEFIYRDNHNNEVPATYNFEPTYKPEDMPYACCEMGGGMINFYNYRFQIPYESVDAMANIKIGSGCNFLGYYMYRGGSNPKGEHGNYLNEHQCPKISYEYQSPLGEFGQIHPSYHRLRRMHIFARHFGSKLSEMVTMLADDNTNLYPAEGETLRYAARTDGSEGFLFINNYQDHATLSDKSKERIAVAVADKEIVINDLGIASGENAILPINMDFDGLLLSYATAQLLSRVEANNVITYYFFQVLGMKPVYAFAGEEIIEAKCGKESGFSKQAGDKEVHFVTLSSEESLDFYEFDSETGTKIVFSKEPVIFDGSSFRVEKTDLNRRNIEAIQCGPSRYTLTVPKLNVSAKDTLLKIDYSGDIGSLFNSKGELLADNFSNEATWEIGLNEIGVKAGEVLTLLITPRKDDVVVDVSSTMAGRLEKANGLHFELRDIYVVETIEEELNCF</sequence>
<evidence type="ECO:0000313" key="4">
    <source>
        <dbReference type="EMBL" id="QFJ53840.1"/>
    </source>
</evidence>
<evidence type="ECO:0000256" key="1">
    <source>
        <dbReference type="ARBA" id="ARBA00009809"/>
    </source>
</evidence>
<dbReference type="GO" id="GO:0005975">
    <property type="term" value="P:carbohydrate metabolic process"/>
    <property type="evidence" value="ECO:0007669"/>
    <property type="project" value="InterPro"/>
</dbReference>
<dbReference type="InterPro" id="IPR031330">
    <property type="entry name" value="Gly_Hdrlase_35_cat"/>
</dbReference>
<evidence type="ECO:0000259" key="3">
    <source>
        <dbReference type="Pfam" id="PF01301"/>
    </source>
</evidence>
<organism evidence="4 5">
    <name type="scientific">Pseudobutyrivibrio xylanivorans</name>
    <dbReference type="NCBI Taxonomy" id="185007"/>
    <lineage>
        <taxon>Bacteria</taxon>
        <taxon>Bacillati</taxon>
        <taxon>Bacillota</taxon>
        <taxon>Clostridia</taxon>
        <taxon>Lachnospirales</taxon>
        <taxon>Lachnospiraceae</taxon>
        <taxon>Pseudobutyrivibrio</taxon>
    </lineage>
</organism>
<dbReference type="KEGG" id="pxv:FXF36_02630"/>
<gene>
    <name evidence="4" type="primary">bga35A</name>
    <name evidence="4" type="ORF">FXF36_02630</name>
</gene>
<dbReference type="PANTHER" id="PTHR23421">
    <property type="entry name" value="BETA-GALACTOSIDASE RELATED"/>
    <property type="match status" value="1"/>
</dbReference>
<accession>A0A5P6VN41</accession>
<dbReference type="Pfam" id="PF01301">
    <property type="entry name" value="Glyco_hydro_35"/>
    <property type="match status" value="2"/>
</dbReference>
<dbReference type="AlphaFoldDB" id="A0A5P6VN41"/>
<evidence type="ECO:0000313" key="5">
    <source>
        <dbReference type="Proteomes" id="UP000327030"/>
    </source>
</evidence>
<proteinExistence type="inferred from homology"/>
<dbReference type="OrthoDB" id="9813184at2"/>
<feature type="domain" description="Glycoside hydrolase 35 catalytic" evidence="3">
    <location>
        <begin position="39"/>
        <end position="189"/>
    </location>
</feature>
<dbReference type="Proteomes" id="UP000327030">
    <property type="component" value="Chromosome 1"/>
</dbReference>
<comment type="similarity">
    <text evidence="1 2">Belongs to the glycosyl hydrolase 35 family.</text>
</comment>
<dbReference type="GO" id="GO:0004553">
    <property type="term" value="F:hydrolase activity, hydrolyzing O-glycosyl compounds"/>
    <property type="evidence" value="ECO:0007669"/>
    <property type="project" value="InterPro"/>
</dbReference>
<reference evidence="5" key="1">
    <citation type="submission" date="2019-08" db="EMBL/GenBank/DDBJ databases">
        <title>Complete Genome Sequence of the Polysaccharide-Degrading Rumen Bacterium Pseudobutyrivibrio xylanivorans MA3014.</title>
        <authorList>
            <person name="Palevich N."/>
            <person name="Maclean P.H."/>
            <person name="Kelly W.J."/>
            <person name="Leahy S.C."/>
            <person name="Rakonjac J."/>
            <person name="Attwood G.T."/>
        </authorList>
    </citation>
    <scope>NUCLEOTIDE SEQUENCE [LARGE SCALE GENOMIC DNA]</scope>
    <source>
        <strain evidence="5">MA3014</strain>
    </source>
</reference>
<dbReference type="PRINTS" id="PR00742">
    <property type="entry name" value="GLHYDRLASE35"/>
</dbReference>
<evidence type="ECO:0000256" key="2">
    <source>
        <dbReference type="RuleBase" id="RU003679"/>
    </source>
</evidence>